<protein>
    <submittedName>
        <fullName evidence="2">Uncharacterized protein</fullName>
    </submittedName>
</protein>
<sequence length="173" mass="19676">MPVRARAKPPGEFMRDHLVAAGGVDYPQSMYKAYKEHLKAEGLRDGCSRSSWSRYIWLANRIGLIEFDHAEASAYWNAIADGVEVPADYVRESRPQAPSPRHYYRIVDQNDPRWIRLEASYRESIGFEVPPAMPRPAPKPPKVKKVPLKPKPKPKPKPARKVRVVKPPTPTAE</sequence>
<accession>X1V8U9</accession>
<dbReference type="EMBL" id="BARW01035040">
    <property type="protein sequence ID" value="GAJ12847.1"/>
    <property type="molecule type" value="Genomic_DNA"/>
</dbReference>
<reference evidence="2" key="1">
    <citation type="journal article" date="2014" name="Front. Microbiol.">
        <title>High frequency of phylogenetically diverse reductive dehalogenase-homologous genes in deep subseafloor sedimentary metagenomes.</title>
        <authorList>
            <person name="Kawai M."/>
            <person name="Futagami T."/>
            <person name="Toyoda A."/>
            <person name="Takaki Y."/>
            <person name="Nishi S."/>
            <person name="Hori S."/>
            <person name="Arai W."/>
            <person name="Tsubouchi T."/>
            <person name="Morono Y."/>
            <person name="Uchiyama I."/>
            <person name="Ito T."/>
            <person name="Fujiyama A."/>
            <person name="Inagaki F."/>
            <person name="Takami H."/>
        </authorList>
    </citation>
    <scope>NUCLEOTIDE SEQUENCE</scope>
    <source>
        <strain evidence="2">Expedition CK06-06</strain>
    </source>
</reference>
<feature type="compositionally biased region" description="Basic residues" evidence="1">
    <location>
        <begin position="141"/>
        <end position="164"/>
    </location>
</feature>
<organism evidence="2">
    <name type="scientific">marine sediment metagenome</name>
    <dbReference type="NCBI Taxonomy" id="412755"/>
    <lineage>
        <taxon>unclassified sequences</taxon>
        <taxon>metagenomes</taxon>
        <taxon>ecological metagenomes</taxon>
    </lineage>
</organism>
<gene>
    <name evidence="2" type="ORF">S12H4_54754</name>
</gene>
<dbReference type="AlphaFoldDB" id="X1V8U9"/>
<evidence type="ECO:0000256" key="1">
    <source>
        <dbReference type="SAM" id="MobiDB-lite"/>
    </source>
</evidence>
<proteinExistence type="predicted"/>
<comment type="caution">
    <text evidence="2">The sequence shown here is derived from an EMBL/GenBank/DDBJ whole genome shotgun (WGS) entry which is preliminary data.</text>
</comment>
<name>X1V8U9_9ZZZZ</name>
<feature type="compositionally biased region" description="Pro residues" evidence="1">
    <location>
        <begin position="131"/>
        <end position="140"/>
    </location>
</feature>
<feature type="non-terminal residue" evidence="2">
    <location>
        <position position="173"/>
    </location>
</feature>
<feature type="region of interest" description="Disordered" evidence="1">
    <location>
        <begin position="128"/>
        <end position="173"/>
    </location>
</feature>
<evidence type="ECO:0000313" key="2">
    <source>
        <dbReference type="EMBL" id="GAJ12847.1"/>
    </source>
</evidence>